<reference evidence="4" key="1">
    <citation type="submission" date="2024-04" db="EMBL/GenBank/DDBJ databases">
        <title>Mariniflexile litorale, isolated from the shallow sediments of the Sea of Japan.</title>
        <authorList>
            <person name="Romanenko L."/>
            <person name="Isaeva M."/>
        </authorList>
    </citation>
    <scope>NUCLEOTIDE SEQUENCE [LARGE SCALE GENOMIC DNA]</scope>
    <source>
        <strain evidence="4">KMM 9835</strain>
    </source>
</reference>
<gene>
    <name evidence="4" type="ORF">QLS71_005265</name>
</gene>
<dbReference type="KEGG" id="mlil:QLS71_005265"/>
<evidence type="ECO:0000256" key="1">
    <source>
        <dbReference type="ARBA" id="ARBA00022729"/>
    </source>
</evidence>
<keyword evidence="1 2" id="KW-0732">Signal</keyword>
<accession>A0AAU7EKH0</accession>
<evidence type="ECO:0000259" key="3">
    <source>
        <dbReference type="Pfam" id="PF18962"/>
    </source>
</evidence>
<feature type="chain" id="PRO_5043672122" evidence="2">
    <location>
        <begin position="28"/>
        <end position="113"/>
    </location>
</feature>
<proteinExistence type="predicted"/>
<dbReference type="Proteomes" id="UP001224325">
    <property type="component" value="Chromosome"/>
</dbReference>
<name>A0AAU7EKH0_9FLAO</name>
<dbReference type="InterPro" id="IPR026444">
    <property type="entry name" value="Secre_tail"/>
</dbReference>
<evidence type="ECO:0000313" key="4">
    <source>
        <dbReference type="EMBL" id="XBL15426.1"/>
    </source>
</evidence>
<dbReference type="EMBL" id="CP155618">
    <property type="protein sequence ID" value="XBL15426.1"/>
    <property type="molecule type" value="Genomic_DNA"/>
</dbReference>
<organism evidence="4 5">
    <name type="scientific">Mariniflexile litorale</name>
    <dbReference type="NCBI Taxonomy" id="3045158"/>
    <lineage>
        <taxon>Bacteria</taxon>
        <taxon>Pseudomonadati</taxon>
        <taxon>Bacteroidota</taxon>
        <taxon>Flavobacteriia</taxon>
        <taxon>Flavobacteriales</taxon>
        <taxon>Flavobacteriaceae</taxon>
        <taxon>Mariniflexile</taxon>
    </lineage>
</organism>
<dbReference type="NCBIfam" id="TIGR04183">
    <property type="entry name" value="Por_Secre_tail"/>
    <property type="match status" value="1"/>
</dbReference>
<feature type="signal peptide" evidence="2">
    <location>
        <begin position="1"/>
        <end position="27"/>
    </location>
</feature>
<dbReference type="RefSeq" id="WP_308991427.1">
    <property type="nucleotide sequence ID" value="NZ_CP155618.1"/>
</dbReference>
<dbReference type="Pfam" id="PF18962">
    <property type="entry name" value="Por_Secre_tail"/>
    <property type="match status" value="1"/>
</dbReference>
<protein>
    <submittedName>
        <fullName evidence="4">T9SS type A sorting domain-containing protein</fullName>
    </submittedName>
</protein>
<evidence type="ECO:0000313" key="5">
    <source>
        <dbReference type="Proteomes" id="UP001224325"/>
    </source>
</evidence>
<keyword evidence="5" id="KW-1185">Reference proteome</keyword>
<evidence type="ECO:0000256" key="2">
    <source>
        <dbReference type="SAM" id="SignalP"/>
    </source>
</evidence>
<sequence length="113" mass="12864">MKKNYILTLFFALVFFTTLSGFSQNNANNTTIEQSIEDLSIYPNPVTNGKTFIYITSKLNLTKKIEFYDVLGKQIFSIVLTGKELNISNLSKGVYILKITENNISETRKLVIK</sequence>
<dbReference type="AlphaFoldDB" id="A0AAU7EKH0"/>
<feature type="domain" description="Secretion system C-terminal sorting" evidence="3">
    <location>
        <begin position="41"/>
        <end position="112"/>
    </location>
</feature>